<keyword evidence="5" id="KW-0411">Iron-sulfur</keyword>
<evidence type="ECO:0000313" key="7">
    <source>
        <dbReference type="EMBL" id="SVD03942.1"/>
    </source>
</evidence>
<evidence type="ECO:0000256" key="5">
    <source>
        <dbReference type="ARBA" id="ARBA00023014"/>
    </source>
</evidence>
<dbReference type="PROSITE" id="PS51332">
    <property type="entry name" value="B12_BINDING"/>
    <property type="match status" value="1"/>
</dbReference>
<dbReference type="PANTHER" id="PTHR43409">
    <property type="entry name" value="ANAEROBIC MAGNESIUM-PROTOPORPHYRIN IX MONOMETHYL ESTER CYCLASE-RELATED"/>
    <property type="match status" value="1"/>
</dbReference>
<keyword evidence="3" id="KW-0479">Metal-binding</keyword>
<feature type="non-terminal residue" evidence="7">
    <location>
        <position position="219"/>
    </location>
</feature>
<dbReference type="InterPro" id="IPR051198">
    <property type="entry name" value="BchE-like"/>
</dbReference>
<dbReference type="GO" id="GO:0031419">
    <property type="term" value="F:cobalamin binding"/>
    <property type="evidence" value="ECO:0007669"/>
    <property type="project" value="InterPro"/>
</dbReference>
<keyword evidence="2" id="KW-0949">S-adenosyl-L-methionine</keyword>
<evidence type="ECO:0000259" key="6">
    <source>
        <dbReference type="PROSITE" id="PS51332"/>
    </source>
</evidence>
<evidence type="ECO:0000256" key="4">
    <source>
        <dbReference type="ARBA" id="ARBA00023004"/>
    </source>
</evidence>
<evidence type="ECO:0000256" key="3">
    <source>
        <dbReference type="ARBA" id="ARBA00022723"/>
    </source>
</evidence>
<gene>
    <name evidence="7" type="ORF">METZ01_LOCUS356796</name>
</gene>
<comment type="cofactor">
    <cofactor evidence="1">
        <name>[4Fe-4S] cluster</name>
        <dbReference type="ChEBI" id="CHEBI:49883"/>
    </cofactor>
</comment>
<dbReference type="InterPro" id="IPR006158">
    <property type="entry name" value="Cobalamin-bd"/>
</dbReference>
<dbReference type="PANTHER" id="PTHR43409:SF4">
    <property type="entry name" value="RADICAL SAM SUPERFAMILY PROTEIN"/>
    <property type="match status" value="1"/>
</dbReference>
<protein>
    <recommendedName>
        <fullName evidence="6">B12-binding domain-containing protein</fullName>
    </recommendedName>
</protein>
<keyword evidence="4" id="KW-0408">Iron</keyword>
<reference evidence="7" key="1">
    <citation type="submission" date="2018-05" db="EMBL/GenBank/DDBJ databases">
        <authorList>
            <person name="Lanie J.A."/>
            <person name="Ng W.-L."/>
            <person name="Kazmierczak K.M."/>
            <person name="Andrzejewski T.M."/>
            <person name="Davidsen T.M."/>
            <person name="Wayne K.J."/>
            <person name="Tettelin H."/>
            <person name="Glass J.I."/>
            <person name="Rusch D."/>
            <person name="Podicherti R."/>
            <person name="Tsui H.-C.T."/>
            <person name="Winkler M.E."/>
        </authorList>
    </citation>
    <scope>NUCLEOTIDE SEQUENCE</scope>
</reference>
<dbReference type="Gene3D" id="3.40.50.280">
    <property type="entry name" value="Cobalamin-binding domain"/>
    <property type="match status" value="1"/>
</dbReference>
<feature type="domain" description="B12-binding" evidence="6">
    <location>
        <begin position="1"/>
        <end position="162"/>
    </location>
</feature>
<sequence>MKVLLLYPPEQQWPGCIVKPNGSLAYPYLGGALRDIGVEAYVYDATVGDKNDNTDDFFGKPTKLPSGKLRTGVTDERILEVASNYDIIGITSIFSQQEAMALHCAKIIKKKFPNKILFSGGVNAKSRSSTFFAAGFDIICTSEAEVTIQQIAKILQKNINSRDFSSVGKIYFKDRNGKIIDNSRIGDIIWDLDKLPIPAWHLLPYEKYWKISRPHGGDI</sequence>
<dbReference type="GO" id="GO:0051536">
    <property type="term" value="F:iron-sulfur cluster binding"/>
    <property type="evidence" value="ECO:0007669"/>
    <property type="project" value="UniProtKB-KW"/>
</dbReference>
<dbReference type="AlphaFoldDB" id="A0A382S316"/>
<organism evidence="7">
    <name type="scientific">marine metagenome</name>
    <dbReference type="NCBI Taxonomy" id="408172"/>
    <lineage>
        <taxon>unclassified sequences</taxon>
        <taxon>metagenomes</taxon>
        <taxon>ecological metagenomes</taxon>
    </lineage>
</organism>
<accession>A0A382S316</accession>
<dbReference type="GO" id="GO:0046872">
    <property type="term" value="F:metal ion binding"/>
    <property type="evidence" value="ECO:0007669"/>
    <property type="project" value="UniProtKB-KW"/>
</dbReference>
<evidence type="ECO:0000256" key="1">
    <source>
        <dbReference type="ARBA" id="ARBA00001966"/>
    </source>
</evidence>
<name>A0A382S316_9ZZZZ</name>
<proteinExistence type="predicted"/>
<dbReference type="EMBL" id="UINC01125835">
    <property type="protein sequence ID" value="SVD03942.1"/>
    <property type="molecule type" value="Genomic_DNA"/>
</dbReference>
<evidence type="ECO:0000256" key="2">
    <source>
        <dbReference type="ARBA" id="ARBA00022691"/>
    </source>
</evidence>